<evidence type="ECO:0000259" key="3">
    <source>
        <dbReference type="PROSITE" id="PS01031"/>
    </source>
</evidence>
<dbReference type="CDD" id="cd06471">
    <property type="entry name" value="ACD_LpsHSP_like"/>
    <property type="match status" value="1"/>
</dbReference>
<evidence type="ECO:0000256" key="2">
    <source>
        <dbReference type="RuleBase" id="RU003616"/>
    </source>
</evidence>
<reference evidence="4 5" key="1">
    <citation type="submission" date="2018-11" db="EMBL/GenBank/DDBJ databases">
        <title>The draft genome sequence of Amphritea opalescens ANRC-JH13T.</title>
        <authorList>
            <person name="Fang Z."/>
            <person name="Zhang Y."/>
            <person name="Han X."/>
        </authorList>
    </citation>
    <scope>NUCLEOTIDE SEQUENCE [LARGE SCALE GENOMIC DNA]</scope>
    <source>
        <strain evidence="4 5">ANRC-JH13</strain>
    </source>
</reference>
<dbReference type="PANTHER" id="PTHR11527">
    <property type="entry name" value="HEAT-SHOCK PROTEIN 20 FAMILY MEMBER"/>
    <property type="match status" value="1"/>
</dbReference>
<comment type="caution">
    <text evidence="4">The sequence shown here is derived from an EMBL/GenBank/DDBJ whole genome shotgun (WGS) entry which is preliminary data.</text>
</comment>
<evidence type="ECO:0000313" key="5">
    <source>
        <dbReference type="Proteomes" id="UP000283087"/>
    </source>
</evidence>
<proteinExistence type="inferred from homology"/>
<dbReference type="PROSITE" id="PS01031">
    <property type="entry name" value="SHSP"/>
    <property type="match status" value="1"/>
</dbReference>
<dbReference type="EMBL" id="RQXW01000002">
    <property type="protein sequence ID" value="RTE67257.1"/>
    <property type="molecule type" value="Genomic_DNA"/>
</dbReference>
<evidence type="ECO:0000313" key="4">
    <source>
        <dbReference type="EMBL" id="RTE67257.1"/>
    </source>
</evidence>
<comment type="similarity">
    <text evidence="1 2">Belongs to the small heat shock protein (HSP20) family.</text>
</comment>
<dbReference type="Gene3D" id="2.60.40.790">
    <property type="match status" value="1"/>
</dbReference>
<dbReference type="OrthoDB" id="9792695at2"/>
<dbReference type="RefSeq" id="WP_126157225.1">
    <property type="nucleotide sequence ID" value="NZ_RQXW01000002.1"/>
</dbReference>
<dbReference type="InterPro" id="IPR002068">
    <property type="entry name" value="A-crystallin/Hsp20_dom"/>
</dbReference>
<gene>
    <name evidence="4" type="ORF">EH243_03365</name>
</gene>
<dbReference type="InterPro" id="IPR008978">
    <property type="entry name" value="HSP20-like_chaperone"/>
</dbReference>
<dbReference type="Pfam" id="PF00011">
    <property type="entry name" value="HSP20"/>
    <property type="match status" value="1"/>
</dbReference>
<dbReference type="SUPFAM" id="SSF49764">
    <property type="entry name" value="HSP20-like chaperones"/>
    <property type="match status" value="1"/>
</dbReference>
<accession>A0A430KUT4</accession>
<evidence type="ECO:0000256" key="1">
    <source>
        <dbReference type="PROSITE-ProRule" id="PRU00285"/>
    </source>
</evidence>
<sequence length="139" mass="15554">MNNLTRFNSLFDDTFFNDFFRPVSRQETGDKVPAIDVHDGEGQYLVRVDLPGIKKEDIKVSLDNGVLSVSAETTKEDKEEQDGKLIRQERHYGKFVRSLSVGADVDPAGIKANFEDGVLNLTLPKVEQQQPSNTTIAIE</sequence>
<name>A0A430KUT4_9GAMM</name>
<keyword evidence="5" id="KW-1185">Reference proteome</keyword>
<feature type="domain" description="SHSP" evidence="3">
    <location>
        <begin position="26"/>
        <end position="139"/>
    </location>
</feature>
<dbReference type="InterPro" id="IPR031107">
    <property type="entry name" value="Small_HSP"/>
</dbReference>
<protein>
    <submittedName>
        <fullName evidence="4">Hsp20/alpha crystallin family protein</fullName>
    </submittedName>
</protein>
<dbReference type="AlphaFoldDB" id="A0A430KUT4"/>
<dbReference type="Proteomes" id="UP000283087">
    <property type="component" value="Unassembled WGS sequence"/>
</dbReference>
<organism evidence="4 5">
    <name type="scientific">Amphritea opalescens</name>
    <dbReference type="NCBI Taxonomy" id="2490544"/>
    <lineage>
        <taxon>Bacteria</taxon>
        <taxon>Pseudomonadati</taxon>
        <taxon>Pseudomonadota</taxon>
        <taxon>Gammaproteobacteria</taxon>
        <taxon>Oceanospirillales</taxon>
        <taxon>Oceanospirillaceae</taxon>
        <taxon>Amphritea</taxon>
    </lineage>
</organism>